<dbReference type="InterPro" id="IPR011250">
    <property type="entry name" value="OMP/PagP_B-barrel"/>
</dbReference>
<dbReference type="EMBL" id="JADGIK010000007">
    <property type="protein sequence ID" value="MBF0597901.1"/>
    <property type="molecule type" value="Genomic_DNA"/>
</dbReference>
<evidence type="ECO:0000259" key="1">
    <source>
        <dbReference type="Pfam" id="PF13568"/>
    </source>
</evidence>
<dbReference type="InterPro" id="IPR025665">
    <property type="entry name" value="Beta-barrel_OMP_2"/>
</dbReference>
<feature type="domain" description="Outer membrane protein beta-barrel" evidence="1">
    <location>
        <begin position="23"/>
        <end position="175"/>
    </location>
</feature>
<organism evidence="2 3">
    <name type="scientific">Faecalibacter rhinopitheci</name>
    <dbReference type="NCBI Taxonomy" id="2779678"/>
    <lineage>
        <taxon>Bacteria</taxon>
        <taxon>Pseudomonadati</taxon>
        <taxon>Bacteroidota</taxon>
        <taxon>Flavobacteriia</taxon>
        <taxon>Flavobacteriales</taxon>
        <taxon>Weeksellaceae</taxon>
        <taxon>Faecalibacter</taxon>
    </lineage>
</organism>
<dbReference type="Proteomes" id="UP000608754">
    <property type="component" value="Unassembled WGS sequence"/>
</dbReference>
<proteinExistence type="predicted"/>
<keyword evidence="3" id="KW-1185">Reference proteome</keyword>
<accession>A0A8J7KDZ5</accession>
<dbReference type="AlphaFoldDB" id="A0A8J7KDZ5"/>
<reference evidence="2" key="1">
    <citation type="submission" date="2020-10" db="EMBL/GenBank/DDBJ databases">
        <authorList>
            <person name="Lu T."/>
            <person name="Wang Q."/>
            <person name="Han X."/>
        </authorList>
    </citation>
    <scope>NUCLEOTIDE SEQUENCE</scope>
    <source>
        <strain evidence="2">WQ 117</strain>
    </source>
</reference>
<gene>
    <name evidence="2" type="ORF">IM532_10700</name>
</gene>
<dbReference type="RefSeq" id="WP_194183449.1">
    <property type="nucleotide sequence ID" value="NZ_JADGIK010000007.1"/>
</dbReference>
<sequence length="199" mass="22474">MNIFKTKIVPLFILGISSFSFGQFQYGVKAGVGISNTTIVHGISKERVGLLAGFIAKYQLSSRSEEHYLQAEVLYTNQGEFTVDRSGNKFKAFVDYINIPIMYKYYFDDSGSDFFLEGGPQLGFKIADNIDPLGPDATNNVLKSFDLAFNLGVGYSLQRKYEVNLRYGIGLVDTYDYLKWDNDINRTSLISLGITYYFN</sequence>
<dbReference type="Gene3D" id="2.40.160.20">
    <property type="match status" value="1"/>
</dbReference>
<evidence type="ECO:0000313" key="3">
    <source>
        <dbReference type="Proteomes" id="UP000608754"/>
    </source>
</evidence>
<evidence type="ECO:0000313" key="2">
    <source>
        <dbReference type="EMBL" id="MBF0597901.1"/>
    </source>
</evidence>
<name>A0A8J7KDZ5_9FLAO</name>
<comment type="caution">
    <text evidence="2">The sequence shown here is derived from an EMBL/GenBank/DDBJ whole genome shotgun (WGS) entry which is preliminary data.</text>
</comment>
<protein>
    <submittedName>
        <fullName evidence="2">PorT family protein</fullName>
    </submittedName>
</protein>
<dbReference type="Pfam" id="PF13568">
    <property type="entry name" value="OMP_b-brl_2"/>
    <property type="match status" value="1"/>
</dbReference>
<dbReference type="SUPFAM" id="SSF56925">
    <property type="entry name" value="OMPA-like"/>
    <property type="match status" value="1"/>
</dbReference>